<dbReference type="EMBL" id="KK198763">
    <property type="protein sequence ID" value="KCW49606.1"/>
    <property type="molecule type" value="Genomic_DNA"/>
</dbReference>
<dbReference type="Gramene" id="KCW49606">
    <property type="protein sequence ID" value="KCW49606"/>
    <property type="gene ID" value="EUGRSUZ_K03132"/>
</dbReference>
<name>A0A059A7G4_EUCGR</name>
<organism evidence="1">
    <name type="scientific">Eucalyptus grandis</name>
    <name type="common">Flooded gum</name>
    <dbReference type="NCBI Taxonomy" id="71139"/>
    <lineage>
        <taxon>Eukaryota</taxon>
        <taxon>Viridiplantae</taxon>
        <taxon>Streptophyta</taxon>
        <taxon>Embryophyta</taxon>
        <taxon>Tracheophyta</taxon>
        <taxon>Spermatophyta</taxon>
        <taxon>Magnoliopsida</taxon>
        <taxon>eudicotyledons</taxon>
        <taxon>Gunneridae</taxon>
        <taxon>Pentapetalae</taxon>
        <taxon>rosids</taxon>
        <taxon>malvids</taxon>
        <taxon>Myrtales</taxon>
        <taxon>Myrtaceae</taxon>
        <taxon>Myrtoideae</taxon>
        <taxon>Eucalypteae</taxon>
        <taxon>Eucalyptus</taxon>
    </lineage>
</organism>
<sequence length="97" mass="10977">MSGGLSCAASRTFCLYTAYVRGLQKIMFTSREQRQSLHTRPASHSLQVCGFLVWASLGLLVIRITGKESWKSVQDSFLCLCYSEGKFKMTVIPFRLF</sequence>
<dbReference type="InParanoid" id="A0A059A7G4"/>
<protein>
    <submittedName>
        <fullName evidence="1">Uncharacterized protein</fullName>
    </submittedName>
</protein>
<gene>
    <name evidence="1" type="ORF">EUGRSUZ_K03132</name>
</gene>
<evidence type="ECO:0000313" key="1">
    <source>
        <dbReference type="EMBL" id="KCW49606.1"/>
    </source>
</evidence>
<proteinExistence type="predicted"/>
<accession>A0A059A7G4</accession>
<reference evidence="1" key="1">
    <citation type="submission" date="2013-07" db="EMBL/GenBank/DDBJ databases">
        <title>The genome of Eucalyptus grandis.</title>
        <authorList>
            <person name="Schmutz J."/>
            <person name="Hayes R."/>
            <person name="Myburg A."/>
            <person name="Tuskan G."/>
            <person name="Grattapaglia D."/>
            <person name="Rokhsar D.S."/>
        </authorList>
    </citation>
    <scope>NUCLEOTIDE SEQUENCE</scope>
    <source>
        <tissue evidence="1">Leaf extractions</tissue>
    </source>
</reference>
<dbReference type="AlphaFoldDB" id="A0A059A7G4"/>